<feature type="transmembrane region" description="Helical" evidence="2">
    <location>
        <begin position="582"/>
        <end position="607"/>
    </location>
</feature>
<dbReference type="Proteomes" id="UP000620124">
    <property type="component" value="Unassembled WGS sequence"/>
</dbReference>
<feature type="transmembrane region" description="Helical" evidence="2">
    <location>
        <begin position="55"/>
        <end position="88"/>
    </location>
</feature>
<keyword evidence="2" id="KW-0472">Membrane</keyword>
<dbReference type="OrthoDB" id="5381672at2759"/>
<accession>A0A8H6XR76</accession>
<keyword evidence="2" id="KW-1133">Transmembrane helix</keyword>
<evidence type="ECO:0000313" key="4">
    <source>
        <dbReference type="Proteomes" id="UP000620124"/>
    </source>
</evidence>
<feature type="region of interest" description="Disordered" evidence="1">
    <location>
        <begin position="661"/>
        <end position="683"/>
    </location>
</feature>
<name>A0A8H6XR76_9AGAR</name>
<organism evidence="3 4">
    <name type="scientific">Mycena venus</name>
    <dbReference type="NCBI Taxonomy" id="2733690"/>
    <lineage>
        <taxon>Eukaryota</taxon>
        <taxon>Fungi</taxon>
        <taxon>Dikarya</taxon>
        <taxon>Basidiomycota</taxon>
        <taxon>Agaricomycotina</taxon>
        <taxon>Agaricomycetes</taxon>
        <taxon>Agaricomycetidae</taxon>
        <taxon>Agaricales</taxon>
        <taxon>Marasmiineae</taxon>
        <taxon>Mycenaceae</taxon>
        <taxon>Mycena</taxon>
    </lineage>
</organism>
<dbReference type="AlphaFoldDB" id="A0A8H6XR76"/>
<feature type="transmembrane region" description="Helical" evidence="2">
    <location>
        <begin position="12"/>
        <end position="35"/>
    </location>
</feature>
<reference evidence="3" key="1">
    <citation type="submission" date="2020-05" db="EMBL/GenBank/DDBJ databases">
        <title>Mycena genomes resolve the evolution of fungal bioluminescence.</title>
        <authorList>
            <person name="Tsai I.J."/>
        </authorList>
    </citation>
    <scope>NUCLEOTIDE SEQUENCE</scope>
    <source>
        <strain evidence="3">CCC161011</strain>
    </source>
</reference>
<sequence length="711" mass="77695">MEKLLTYRKTTLWLLAVYLPTLIVPWVLICVLDVRPLNAPSYYDQRGSIPPSGLITIYVVVGLVRVLNSISGVLVVPVVGTIIAQAAVVFTQRRRPKQELNLVQLFALADRGWGSIPTLWNARATGASSSFLWVAALMTMISTFQQPIQSALVSFEGILVMSCLDLPYIGRCSTDFSIIAAYDAEPGAISLLPHNLVVADVASSIVAMSDLELQPNLWVDNPYARVDEDIDAFVTLPNRGMFFWYAPDGSHPKDRYFVSALQNGTMTGVLRQHAIRMNSSASCEPIPRASFPASCSGARPVEAAFSNEFIDVRVCVPGEIGTSPWTLSRDRQDVSEEVYIDVGISNTLVEFVMRNFTTKCTAGSTRGYFELGNYFNGFAYGPLIEKWPEPEVIERDFNDYLTTLDGSRPTVEDPPPDEISMNLVSYGVADPFGTSSFNASAPLITAASALFGNNSFLNIVDPHNNLTSAQILTLMCEHGSIPFALPLEILASPDFTAWCFDTEIADNIQRPQDTDSAVAQLMGTWFFNRFNYTYHAEYILDMSMFFANRAVLNKAVMIAQPFAERPIYTSPGLQLIKPSKTLAGTIIVSVLIAMQLAGLGILVWYIYSVPTWTTSLDALAVARIGRGVPEGEIPPLGPVSEEDVKRMREVDALVGVKDASGVSTGDLEESGHARSGSESETDVALMRNKEAASSNIELTLGGRGLIKRGLV</sequence>
<gene>
    <name evidence="3" type="ORF">MVEN_01663500</name>
</gene>
<dbReference type="EMBL" id="JACAZI010000014">
    <property type="protein sequence ID" value="KAF7345007.1"/>
    <property type="molecule type" value="Genomic_DNA"/>
</dbReference>
<evidence type="ECO:0000256" key="2">
    <source>
        <dbReference type="SAM" id="Phobius"/>
    </source>
</evidence>
<proteinExistence type="predicted"/>
<evidence type="ECO:0000313" key="3">
    <source>
        <dbReference type="EMBL" id="KAF7345007.1"/>
    </source>
</evidence>
<comment type="caution">
    <text evidence="3">The sequence shown here is derived from an EMBL/GenBank/DDBJ whole genome shotgun (WGS) entry which is preliminary data.</text>
</comment>
<evidence type="ECO:0000256" key="1">
    <source>
        <dbReference type="SAM" id="MobiDB-lite"/>
    </source>
</evidence>
<keyword evidence="2" id="KW-0812">Transmembrane</keyword>
<protein>
    <submittedName>
        <fullName evidence="3">Uncharacterized protein</fullName>
    </submittedName>
</protein>
<keyword evidence="4" id="KW-1185">Reference proteome</keyword>